<dbReference type="Gene3D" id="3.40.50.10380">
    <property type="entry name" value="Malic enzyme, N-terminal domain"/>
    <property type="match status" value="1"/>
</dbReference>
<protein>
    <recommendedName>
        <fullName evidence="9">NADP-dependent malic enzyme</fullName>
        <ecNumber evidence="8">1.1.1.40</ecNumber>
    </recommendedName>
</protein>
<dbReference type="AlphaFoldDB" id="A0AAU9AEN8"/>
<dbReference type="InterPro" id="IPR046346">
    <property type="entry name" value="Aminoacid_DH-like_N_sf"/>
</dbReference>
<keyword evidence="14" id="KW-0521">NADP</keyword>
<feature type="domain" description="Malic enzyme N-terminal" evidence="16">
    <location>
        <begin position="19"/>
        <end position="152"/>
    </location>
</feature>
<dbReference type="Gene3D" id="3.40.50.10950">
    <property type="match status" value="1"/>
</dbReference>
<dbReference type="InterPro" id="IPR012302">
    <property type="entry name" value="Malic_NAD-bd"/>
</dbReference>
<evidence type="ECO:0000256" key="10">
    <source>
        <dbReference type="ARBA" id="ARBA00050924"/>
    </source>
</evidence>
<dbReference type="Proteomes" id="UP000218824">
    <property type="component" value="Chromosome"/>
</dbReference>
<dbReference type="InterPro" id="IPR042112">
    <property type="entry name" value="P_AcTrfase_dom2"/>
</dbReference>
<accession>A0AAU9AEN8</accession>
<evidence type="ECO:0000256" key="8">
    <source>
        <dbReference type="ARBA" id="ARBA00038964"/>
    </source>
</evidence>
<dbReference type="Gene3D" id="3.40.50.720">
    <property type="entry name" value="NAD(P)-binding Rossmann-like Domain"/>
    <property type="match status" value="1"/>
</dbReference>
<keyword evidence="5 13" id="KW-0479">Metal-binding</keyword>
<feature type="binding site" evidence="14">
    <location>
        <begin position="77"/>
        <end position="84"/>
    </location>
    <ligand>
        <name>NADP(+)</name>
        <dbReference type="ChEBI" id="CHEBI:58349"/>
    </ligand>
</feature>
<evidence type="ECO:0000256" key="2">
    <source>
        <dbReference type="ARBA" id="ARBA00001946"/>
    </source>
</evidence>
<comment type="similarity">
    <text evidence="4">In the C-terminal section; belongs to the phosphate acetyltransferase and butyryltransferase family.</text>
</comment>
<dbReference type="GO" id="GO:0016746">
    <property type="term" value="F:acyltransferase activity"/>
    <property type="evidence" value="ECO:0007669"/>
    <property type="project" value="InterPro"/>
</dbReference>
<dbReference type="FunFam" id="3.40.50.720:FF:000095">
    <property type="entry name" value="NADP-dependent malic enzyme"/>
    <property type="match status" value="1"/>
</dbReference>
<evidence type="ECO:0000256" key="14">
    <source>
        <dbReference type="PIRSR" id="PIRSR036684-3"/>
    </source>
</evidence>
<dbReference type="GO" id="GO:0004473">
    <property type="term" value="F:malate dehydrogenase (decarboxylating) (NADP+) activity"/>
    <property type="evidence" value="ECO:0007669"/>
    <property type="project" value="UniProtKB-EC"/>
</dbReference>
<evidence type="ECO:0000256" key="5">
    <source>
        <dbReference type="ARBA" id="ARBA00022723"/>
    </source>
</evidence>
<keyword evidence="6 17" id="KW-0560">Oxidoreductase</keyword>
<dbReference type="Gene3D" id="3.40.50.10750">
    <property type="entry name" value="Isocitrate/Isopropylmalate dehydrogenase-like"/>
    <property type="match status" value="1"/>
</dbReference>
<evidence type="ECO:0000259" key="15">
    <source>
        <dbReference type="SMART" id="SM00919"/>
    </source>
</evidence>
<sequence>MSDNDLKTAALDYHRLSPPGKIKVTATKPMVTQRDLALAYSPGVAYACEAIVEDPNTASELTARGNLVAVISNGTAVLGLGDIGPLAGKPVMEGKGVLFQKFAGIDVFDIEIDERDPDKLVDIIASLEPTFGGINLEDIKAPECFIVERKLRERMKIPVFHDDQHGTAIIVGSAVLNALEIVGKDIGQVKLATSGAGAAGIACLDMLVALGLKPENILAVDRDGVLYTGRGKMDPDKERYARDTDKRTLADIVAGADIFLGLSAGGVLKPEMVATMADKPIILALANPYPEILPEDAKAVRPDCIVATGRSDYPNQVNNALCFPYIFRGALDVGATVINEDMKLACVRAIAALARMESSDLGSAYGGDVPTFGPEYLIPRPFDPRLLVMLAPAVAKAAMESGVAARPIVDMDAYEEKLSQYIYRTGLLMKPVYDRARADRKRVVYAEGEEETVLRAVQTVIDEELAFPILIGRPDVIDTRIKRLGLRMREGVDFELTNINDDPRFNDYWQQYHALTERRGVTPAAAKNLLRSRPTLIAALMVERGEADAMISGLVGRFHKKLGYMRSIFDFDPGVSGTSAMTGVINDQGAWFFLDTHVQVDPTAEQIAEATLQATYRLRLFGIEPKVALLSHSNYGSHDNPSAAKMRKARQIIQQRMPKLEMDGEMQADTAWDDILRKRIFPNATLHGRANLFVMPNLDAANITYNMVRVMTDGVAIGPILMGLDKPAHILTPASTPRRVVNMTAIAAVDAQIRQARESGRKGLAELGGA</sequence>
<comment type="cofactor">
    <cofactor evidence="2">
        <name>Mg(2+)</name>
        <dbReference type="ChEBI" id="CHEBI:18420"/>
    </cofactor>
</comment>
<dbReference type="KEGG" id="lem:LEN_0502"/>
<dbReference type="SUPFAM" id="SSF53223">
    <property type="entry name" value="Aminoacid dehydrogenase-like, N-terminal domain"/>
    <property type="match status" value="1"/>
</dbReference>
<feature type="active site" description="Proton acceptor" evidence="12">
    <location>
        <position position="95"/>
    </location>
</feature>
<feature type="binding site" evidence="14">
    <location>
        <position position="287"/>
    </location>
    <ligand>
        <name>a divalent metal cation</name>
        <dbReference type="ChEBI" id="CHEBI:60240"/>
    </ligand>
</feature>
<dbReference type="EMBL" id="AP014940">
    <property type="protein sequence ID" value="BAV95989.1"/>
    <property type="molecule type" value="Genomic_DNA"/>
</dbReference>
<proteinExistence type="inferred from homology"/>
<dbReference type="InterPro" id="IPR012188">
    <property type="entry name" value="ME_PTA"/>
</dbReference>
<evidence type="ECO:0000256" key="13">
    <source>
        <dbReference type="PIRSR" id="PIRSR036684-2"/>
    </source>
</evidence>
<evidence type="ECO:0000256" key="11">
    <source>
        <dbReference type="ARBA" id="ARBA00051384"/>
    </source>
</evidence>
<dbReference type="SMART" id="SM01274">
    <property type="entry name" value="malic"/>
    <property type="match status" value="1"/>
</dbReference>
<dbReference type="Pfam" id="PF00390">
    <property type="entry name" value="malic"/>
    <property type="match status" value="1"/>
</dbReference>
<dbReference type="InterPro" id="IPR036291">
    <property type="entry name" value="NAD(P)-bd_dom_sf"/>
</dbReference>
<evidence type="ECO:0000256" key="9">
    <source>
        <dbReference type="ARBA" id="ARBA00040273"/>
    </source>
</evidence>
<comment type="cofactor">
    <cofactor evidence="1">
        <name>Mn(2+)</name>
        <dbReference type="ChEBI" id="CHEBI:29035"/>
    </cofactor>
</comment>
<dbReference type="PIRSF" id="PIRSF036684">
    <property type="entry name" value="ME_PTA"/>
    <property type="match status" value="1"/>
</dbReference>
<dbReference type="SMART" id="SM00919">
    <property type="entry name" value="Malic_M"/>
    <property type="match status" value="1"/>
</dbReference>
<dbReference type="GO" id="GO:0006108">
    <property type="term" value="P:malate metabolic process"/>
    <property type="evidence" value="ECO:0007669"/>
    <property type="project" value="InterPro"/>
</dbReference>
<evidence type="ECO:0000256" key="6">
    <source>
        <dbReference type="ARBA" id="ARBA00023002"/>
    </source>
</evidence>
<dbReference type="PANTHER" id="PTHR43237">
    <property type="entry name" value="NADP-DEPENDENT MALIC ENZYME"/>
    <property type="match status" value="1"/>
</dbReference>
<evidence type="ECO:0000256" key="7">
    <source>
        <dbReference type="ARBA" id="ARBA00023268"/>
    </source>
</evidence>
<dbReference type="PANTHER" id="PTHR43237:SF4">
    <property type="entry name" value="NADP-DEPENDENT MALIC ENZYME"/>
    <property type="match status" value="1"/>
</dbReference>
<evidence type="ECO:0000256" key="12">
    <source>
        <dbReference type="PIRSR" id="PIRSR036684-1"/>
    </source>
</evidence>
<dbReference type="SUPFAM" id="SSF51735">
    <property type="entry name" value="NAD(P)-binding Rossmann-fold domains"/>
    <property type="match status" value="1"/>
</dbReference>
<dbReference type="GeneID" id="83062412"/>
<comment type="catalytic activity">
    <reaction evidence="11">
        <text>oxaloacetate + H(+) = pyruvate + CO2</text>
        <dbReference type="Rhea" id="RHEA:15641"/>
        <dbReference type="ChEBI" id="CHEBI:15361"/>
        <dbReference type="ChEBI" id="CHEBI:15378"/>
        <dbReference type="ChEBI" id="CHEBI:16452"/>
        <dbReference type="ChEBI" id="CHEBI:16526"/>
        <dbReference type="EC" id="1.1.1.40"/>
    </reaction>
</comment>
<evidence type="ECO:0000259" key="16">
    <source>
        <dbReference type="SMART" id="SM01274"/>
    </source>
</evidence>
<comment type="similarity">
    <text evidence="3">In the N-terminal section; belongs to the malic enzymes family.</text>
</comment>
<dbReference type="EC" id="1.1.1.40" evidence="8"/>
<dbReference type="InterPro" id="IPR042113">
    <property type="entry name" value="P_AcTrfase_dom1"/>
</dbReference>
<dbReference type="InterPro" id="IPR045213">
    <property type="entry name" value="Malic_NAD-bd_bact_type"/>
</dbReference>
<name>A0AAU9AEN8_LYSEN</name>
<dbReference type="GO" id="GO:0046872">
    <property type="term" value="F:metal ion binding"/>
    <property type="evidence" value="ECO:0007669"/>
    <property type="project" value="UniProtKB-KW"/>
</dbReference>
<evidence type="ECO:0000313" key="18">
    <source>
        <dbReference type="Proteomes" id="UP000218824"/>
    </source>
</evidence>
<evidence type="ECO:0000256" key="1">
    <source>
        <dbReference type="ARBA" id="ARBA00001936"/>
    </source>
</evidence>
<evidence type="ECO:0000313" key="17">
    <source>
        <dbReference type="EMBL" id="BAV95989.1"/>
    </source>
</evidence>
<dbReference type="Pfam" id="PF03949">
    <property type="entry name" value="Malic_M"/>
    <property type="match status" value="1"/>
</dbReference>
<dbReference type="InterPro" id="IPR037062">
    <property type="entry name" value="Malic_N_dom_sf"/>
</dbReference>
<dbReference type="RefSeq" id="WP_096376514.1">
    <property type="nucleotide sequence ID" value="NZ_AP014940.1"/>
</dbReference>
<feature type="binding site" evidence="13">
    <location>
        <position position="138"/>
    </location>
    <ligand>
        <name>a divalent metal cation</name>
        <dbReference type="ChEBI" id="CHEBI:60240"/>
    </ligand>
</feature>
<organism evidence="17 18">
    <name type="scientific">Lysobacter enzymogenes</name>
    <dbReference type="NCBI Taxonomy" id="69"/>
    <lineage>
        <taxon>Bacteria</taxon>
        <taxon>Pseudomonadati</taxon>
        <taxon>Pseudomonadota</taxon>
        <taxon>Gammaproteobacteria</taxon>
        <taxon>Lysobacterales</taxon>
        <taxon>Lysobacteraceae</taxon>
        <taxon>Lysobacter</taxon>
    </lineage>
</organism>
<dbReference type="CDD" id="cd05311">
    <property type="entry name" value="NAD_bind_2_malic_enz"/>
    <property type="match status" value="1"/>
</dbReference>
<evidence type="ECO:0000256" key="3">
    <source>
        <dbReference type="ARBA" id="ARBA00007686"/>
    </source>
</evidence>
<dbReference type="InterPro" id="IPR051674">
    <property type="entry name" value="Malate_Decarboxylase"/>
</dbReference>
<feature type="domain" description="Malic enzyme NAD-binding" evidence="15">
    <location>
        <begin position="164"/>
        <end position="399"/>
    </location>
</feature>
<feature type="binding site" evidence="14">
    <location>
        <position position="163"/>
    </location>
    <ligand>
        <name>a divalent metal cation</name>
        <dbReference type="ChEBI" id="CHEBI:60240"/>
    </ligand>
</feature>
<dbReference type="GO" id="GO:0051287">
    <property type="term" value="F:NAD binding"/>
    <property type="evidence" value="ECO:0007669"/>
    <property type="project" value="InterPro"/>
</dbReference>
<gene>
    <name evidence="17" type="primary">malS</name>
    <name evidence="17" type="ORF">LEN_0502</name>
</gene>
<feature type="binding site" evidence="13">
    <location>
        <position position="137"/>
    </location>
    <ligand>
        <name>a divalent metal cation</name>
        <dbReference type="ChEBI" id="CHEBI:60240"/>
    </ligand>
</feature>
<dbReference type="Pfam" id="PF01515">
    <property type="entry name" value="PTA_PTB"/>
    <property type="match status" value="1"/>
</dbReference>
<reference evidence="17 18" key="1">
    <citation type="journal article" date="2017" name="DNA Res.">
        <title>Complete genome sequence and expression profile of the commercial lytic enzyme producer Lysobacter enzymogenes M497-1.</title>
        <authorList>
            <person name="Takami H."/>
            <person name="Toyoda A."/>
            <person name="Uchiyama I."/>
            <person name="Itoh T."/>
            <person name="Takaki Y."/>
            <person name="Arai W."/>
            <person name="Nishi S."/>
            <person name="Kawai M."/>
            <person name="Shinya K."/>
            <person name="Ikeda H."/>
        </authorList>
    </citation>
    <scope>NUCLEOTIDE SEQUENCE [LARGE SCALE GENOMIC DNA]</scope>
    <source>
        <strain evidence="17 18">M497-1</strain>
    </source>
</reference>
<dbReference type="InterPro" id="IPR002505">
    <property type="entry name" value="PTA_PTB"/>
</dbReference>
<dbReference type="FunFam" id="3.40.50.10380:FF:000003">
    <property type="entry name" value="NADP-dependent malic enzyme"/>
    <property type="match status" value="1"/>
</dbReference>
<comment type="catalytic activity">
    <reaction evidence="10">
        <text>(S)-malate + NADP(+) = pyruvate + CO2 + NADPH</text>
        <dbReference type="Rhea" id="RHEA:18253"/>
        <dbReference type="ChEBI" id="CHEBI:15361"/>
        <dbReference type="ChEBI" id="CHEBI:15589"/>
        <dbReference type="ChEBI" id="CHEBI:16526"/>
        <dbReference type="ChEBI" id="CHEBI:57783"/>
        <dbReference type="ChEBI" id="CHEBI:58349"/>
        <dbReference type="EC" id="1.1.1.40"/>
    </reaction>
</comment>
<dbReference type="InterPro" id="IPR012301">
    <property type="entry name" value="Malic_N_dom"/>
</dbReference>
<evidence type="ECO:0000256" key="4">
    <source>
        <dbReference type="ARBA" id="ARBA00008756"/>
    </source>
</evidence>
<keyword evidence="7" id="KW-0511">Multifunctional enzyme</keyword>
<dbReference type="SUPFAM" id="SSF53659">
    <property type="entry name" value="Isocitrate/Isopropylmalate dehydrogenase-like"/>
    <property type="match status" value="1"/>
</dbReference>